<dbReference type="Pfam" id="PF07992">
    <property type="entry name" value="Pyr_redox_2"/>
    <property type="match status" value="1"/>
</dbReference>
<dbReference type="Gene3D" id="3.50.50.60">
    <property type="entry name" value="FAD/NAD(P)-binding domain"/>
    <property type="match status" value="2"/>
</dbReference>
<evidence type="ECO:0000256" key="2">
    <source>
        <dbReference type="ARBA" id="ARBA00022827"/>
    </source>
</evidence>
<evidence type="ECO:0000313" key="8">
    <source>
        <dbReference type="Proteomes" id="UP000179164"/>
    </source>
</evidence>
<evidence type="ECO:0000256" key="3">
    <source>
        <dbReference type="ARBA" id="ARBA00023002"/>
    </source>
</evidence>
<evidence type="ECO:0000259" key="6">
    <source>
        <dbReference type="Pfam" id="PF07992"/>
    </source>
</evidence>
<dbReference type="GO" id="GO:0016668">
    <property type="term" value="F:oxidoreductase activity, acting on a sulfur group of donors, NAD(P) as acceptor"/>
    <property type="evidence" value="ECO:0007669"/>
    <property type="project" value="UniProtKB-ARBA"/>
</dbReference>
<organism evidence="7 8">
    <name type="scientific">Candidatus Kerfeldbacteria bacterium RIFCSPLOWO2_01_FULL_48_11</name>
    <dbReference type="NCBI Taxonomy" id="1798543"/>
    <lineage>
        <taxon>Bacteria</taxon>
        <taxon>Candidatus Kerfeldiibacteriota</taxon>
    </lineage>
</organism>
<keyword evidence="2" id="KW-0274">FAD</keyword>
<name>A0A1G2B1G7_9BACT</name>
<dbReference type="InterPro" id="IPR023753">
    <property type="entry name" value="FAD/NAD-binding_dom"/>
</dbReference>
<dbReference type="InterPro" id="IPR008255">
    <property type="entry name" value="Pyr_nucl-diS_OxRdtase_2_AS"/>
</dbReference>
<evidence type="ECO:0000256" key="1">
    <source>
        <dbReference type="ARBA" id="ARBA00022630"/>
    </source>
</evidence>
<comment type="caution">
    <text evidence="7">The sequence shown here is derived from an EMBL/GenBank/DDBJ whole genome shotgun (WGS) entry which is preliminary data.</text>
</comment>
<dbReference type="Proteomes" id="UP000179164">
    <property type="component" value="Unassembled WGS sequence"/>
</dbReference>
<dbReference type="PROSITE" id="PS00573">
    <property type="entry name" value="PYRIDINE_REDOX_2"/>
    <property type="match status" value="1"/>
</dbReference>
<keyword evidence="5" id="KW-0676">Redox-active center</keyword>
<dbReference type="PRINTS" id="PR00469">
    <property type="entry name" value="PNDRDTASEII"/>
</dbReference>
<dbReference type="EMBL" id="MHKE01000016">
    <property type="protein sequence ID" value="OGY83022.1"/>
    <property type="molecule type" value="Genomic_DNA"/>
</dbReference>
<dbReference type="STRING" id="1798543.A2898_00680"/>
<proteinExistence type="predicted"/>
<dbReference type="AlphaFoldDB" id="A0A1G2B1G7"/>
<keyword evidence="3" id="KW-0560">Oxidoreductase</keyword>
<keyword evidence="4" id="KW-1015">Disulfide bond</keyword>
<dbReference type="SUPFAM" id="SSF51905">
    <property type="entry name" value="FAD/NAD(P)-binding domain"/>
    <property type="match status" value="2"/>
</dbReference>
<evidence type="ECO:0000256" key="5">
    <source>
        <dbReference type="ARBA" id="ARBA00023284"/>
    </source>
</evidence>
<reference evidence="7 8" key="1">
    <citation type="journal article" date="2016" name="Nat. Commun.">
        <title>Thousands of microbial genomes shed light on interconnected biogeochemical processes in an aquifer system.</title>
        <authorList>
            <person name="Anantharaman K."/>
            <person name="Brown C.T."/>
            <person name="Hug L.A."/>
            <person name="Sharon I."/>
            <person name="Castelle C.J."/>
            <person name="Probst A.J."/>
            <person name="Thomas B.C."/>
            <person name="Singh A."/>
            <person name="Wilkins M.J."/>
            <person name="Karaoz U."/>
            <person name="Brodie E.L."/>
            <person name="Williams K.H."/>
            <person name="Hubbard S.S."/>
            <person name="Banfield J.F."/>
        </authorList>
    </citation>
    <scope>NUCLEOTIDE SEQUENCE [LARGE SCALE GENOMIC DNA]</scope>
</reference>
<dbReference type="InterPro" id="IPR050097">
    <property type="entry name" value="Ferredoxin-NADP_redctase_2"/>
</dbReference>
<dbReference type="PRINTS" id="PR00368">
    <property type="entry name" value="FADPNR"/>
</dbReference>
<gene>
    <name evidence="7" type="ORF">A2898_00680</name>
</gene>
<feature type="domain" description="FAD/NAD(P)-binding" evidence="6">
    <location>
        <begin position="7"/>
        <end position="294"/>
    </location>
</feature>
<evidence type="ECO:0000256" key="4">
    <source>
        <dbReference type="ARBA" id="ARBA00023157"/>
    </source>
</evidence>
<keyword evidence="1" id="KW-0285">Flavoprotein</keyword>
<accession>A0A1G2B1G7</accession>
<protein>
    <recommendedName>
        <fullName evidence="6">FAD/NAD(P)-binding domain-containing protein</fullName>
    </recommendedName>
</protein>
<evidence type="ECO:0000313" key="7">
    <source>
        <dbReference type="EMBL" id="OGY83022.1"/>
    </source>
</evidence>
<sequence length="314" mass="33427">MSHEKHFDLVIVGGGAAGLSAGMYAGRYLLKVAVIRGKEPGGETATASIIENWPGTIAIDGFDLIQNMEAHAKESGAELFNGEVAKIEKRKDCFYSTVGDDIFVSKAVILGVGSARKKLGLPNEDHLRGKGISYCSTCDAPLYKGKTIAIVGGGDSSAKGANLAARFAKKVYLLIRGDKLVGEPMNLDQLKNKDNVEVVYHTAVQEIIGDAKLEKVVLSKPLNGSVELPLEGMFVEIGATPRTELSKMLGLHLDEKGYIHVNQFMHTNIPGVYAAGDITDGAGDFRQDITAAAQGSMAATSAYKYIGAHKDIIC</sequence>
<dbReference type="InterPro" id="IPR036188">
    <property type="entry name" value="FAD/NAD-bd_sf"/>
</dbReference>
<dbReference type="PANTHER" id="PTHR48105">
    <property type="entry name" value="THIOREDOXIN REDUCTASE 1-RELATED-RELATED"/>
    <property type="match status" value="1"/>
</dbReference>